<dbReference type="EMBL" id="BQNB010011670">
    <property type="protein sequence ID" value="GJS93625.1"/>
    <property type="molecule type" value="Genomic_DNA"/>
</dbReference>
<reference evidence="2" key="2">
    <citation type="submission" date="2022-01" db="EMBL/GenBank/DDBJ databases">
        <authorList>
            <person name="Yamashiro T."/>
            <person name="Shiraishi A."/>
            <person name="Satake H."/>
            <person name="Nakayama K."/>
        </authorList>
    </citation>
    <scope>NUCLEOTIDE SEQUENCE</scope>
</reference>
<protein>
    <recommendedName>
        <fullName evidence="4">Reverse transcriptase domain-containing protein</fullName>
    </recommendedName>
</protein>
<evidence type="ECO:0000313" key="3">
    <source>
        <dbReference type="Proteomes" id="UP001151760"/>
    </source>
</evidence>
<feature type="region of interest" description="Disordered" evidence="1">
    <location>
        <begin position="125"/>
        <end position="146"/>
    </location>
</feature>
<proteinExistence type="predicted"/>
<sequence length="276" mass="31091">MNFKRSVPEKLPTQKSASGDPIVLHNIKQRDGEYRKTSYKGISGNVEMFNEHRSDRESRIRTRIQTLSHQRFPAKIPKNSGEMIRLHVFTFKDKKHPQIKKGRTALKPRDSPGGGVIGRISKKEEASAANIRRRKDKTPPPMTTPVEKRNAKSFANFTENTSQIAVRQKINSVVSTDLEISFPPLGNDEGAEGPLIIEAEVGGHQVHRMCIDGGSSFEILYEHCFNRLRPEIRTKMSSSQFADGFRVNKKAIRANNTFSEAGMPEHSTSSMVDFMV</sequence>
<evidence type="ECO:0008006" key="4">
    <source>
        <dbReference type="Google" id="ProtNLM"/>
    </source>
</evidence>
<organism evidence="2 3">
    <name type="scientific">Tanacetum coccineum</name>
    <dbReference type="NCBI Taxonomy" id="301880"/>
    <lineage>
        <taxon>Eukaryota</taxon>
        <taxon>Viridiplantae</taxon>
        <taxon>Streptophyta</taxon>
        <taxon>Embryophyta</taxon>
        <taxon>Tracheophyta</taxon>
        <taxon>Spermatophyta</taxon>
        <taxon>Magnoliopsida</taxon>
        <taxon>eudicotyledons</taxon>
        <taxon>Gunneridae</taxon>
        <taxon>Pentapetalae</taxon>
        <taxon>asterids</taxon>
        <taxon>campanulids</taxon>
        <taxon>Asterales</taxon>
        <taxon>Asteraceae</taxon>
        <taxon>Asteroideae</taxon>
        <taxon>Anthemideae</taxon>
        <taxon>Anthemidinae</taxon>
        <taxon>Tanacetum</taxon>
    </lineage>
</organism>
<gene>
    <name evidence="2" type="ORF">Tco_0800593</name>
</gene>
<feature type="region of interest" description="Disordered" evidence="1">
    <location>
        <begin position="1"/>
        <end position="20"/>
    </location>
</feature>
<evidence type="ECO:0000313" key="2">
    <source>
        <dbReference type="EMBL" id="GJS93625.1"/>
    </source>
</evidence>
<dbReference type="Proteomes" id="UP001151760">
    <property type="component" value="Unassembled WGS sequence"/>
</dbReference>
<evidence type="ECO:0000256" key="1">
    <source>
        <dbReference type="SAM" id="MobiDB-lite"/>
    </source>
</evidence>
<comment type="caution">
    <text evidence="2">The sequence shown here is derived from an EMBL/GenBank/DDBJ whole genome shotgun (WGS) entry which is preliminary data.</text>
</comment>
<reference evidence="2" key="1">
    <citation type="journal article" date="2022" name="Int. J. Mol. Sci.">
        <title>Draft Genome of Tanacetum Coccineum: Genomic Comparison of Closely Related Tanacetum-Family Plants.</title>
        <authorList>
            <person name="Yamashiro T."/>
            <person name="Shiraishi A."/>
            <person name="Nakayama K."/>
            <person name="Satake H."/>
        </authorList>
    </citation>
    <scope>NUCLEOTIDE SEQUENCE</scope>
</reference>
<accession>A0ABQ4ZXB3</accession>
<name>A0ABQ4ZXB3_9ASTR</name>
<keyword evidence="3" id="KW-1185">Reference proteome</keyword>